<dbReference type="Proteomes" id="UP000799750">
    <property type="component" value="Unassembled WGS sequence"/>
</dbReference>
<sequence>MLGPSASSSEPHSGDSPRAPPPTSISTLNALSAAANSVFDVSSAMPGERDPTSPLFSGRFGFLDNPLSSASLATLLETVSSPLPEVTVYWLLHPPSSAFRGGILSLNWAVMVAGWSHFELRNPDERPILKADSVLRIRGKELGMPEAYFNWLCGDDVRYTETEDGFMLTPEFFYGDEEFWQEEPTVEGAFKVVL</sequence>
<protein>
    <submittedName>
        <fullName evidence="2">Uncharacterized protein</fullName>
    </submittedName>
</protein>
<organism evidence="2 3">
    <name type="scientific">Lophium mytilinum</name>
    <dbReference type="NCBI Taxonomy" id="390894"/>
    <lineage>
        <taxon>Eukaryota</taxon>
        <taxon>Fungi</taxon>
        <taxon>Dikarya</taxon>
        <taxon>Ascomycota</taxon>
        <taxon>Pezizomycotina</taxon>
        <taxon>Dothideomycetes</taxon>
        <taxon>Pleosporomycetidae</taxon>
        <taxon>Mytilinidiales</taxon>
        <taxon>Mytilinidiaceae</taxon>
        <taxon>Lophium</taxon>
    </lineage>
</organism>
<accession>A0A6A6R2L7</accession>
<evidence type="ECO:0000256" key="1">
    <source>
        <dbReference type="SAM" id="MobiDB-lite"/>
    </source>
</evidence>
<feature type="region of interest" description="Disordered" evidence="1">
    <location>
        <begin position="1"/>
        <end position="26"/>
    </location>
</feature>
<dbReference type="AlphaFoldDB" id="A0A6A6R2L7"/>
<gene>
    <name evidence="2" type="ORF">BU16DRAFT_260730</name>
</gene>
<proteinExistence type="predicted"/>
<dbReference type="OrthoDB" id="3927820at2759"/>
<evidence type="ECO:0000313" key="3">
    <source>
        <dbReference type="Proteomes" id="UP000799750"/>
    </source>
</evidence>
<feature type="compositionally biased region" description="Polar residues" evidence="1">
    <location>
        <begin position="1"/>
        <end position="11"/>
    </location>
</feature>
<dbReference type="EMBL" id="MU004184">
    <property type="protein sequence ID" value="KAF2499018.1"/>
    <property type="molecule type" value="Genomic_DNA"/>
</dbReference>
<reference evidence="2" key="1">
    <citation type="journal article" date="2020" name="Stud. Mycol.">
        <title>101 Dothideomycetes genomes: a test case for predicting lifestyles and emergence of pathogens.</title>
        <authorList>
            <person name="Haridas S."/>
            <person name="Albert R."/>
            <person name="Binder M."/>
            <person name="Bloem J."/>
            <person name="Labutti K."/>
            <person name="Salamov A."/>
            <person name="Andreopoulos B."/>
            <person name="Baker S."/>
            <person name="Barry K."/>
            <person name="Bills G."/>
            <person name="Bluhm B."/>
            <person name="Cannon C."/>
            <person name="Castanera R."/>
            <person name="Culley D."/>
            <person name="Daum C."/>
            <person name="Ezra D."/>
            <person name="Gonzalez J."/>
            <person name="Henrissat B."/>
            <person name="Kuo A."/>
            <person name="Liang C."/>
            <person name="Lipzen A."/>
            <person name="Lutzoni F."/>
            <person name="Magnuson J."/>
            <person name="Mondo S."/>
            <person name="Nolan M."/>
            <person name="Ohm R."/>
            <person name="Pangilinan J."/>
            <person name="Park H.-J."/>
            <person name="Ramirez L."/>
            <person name="Alfaro M."/>
            <person name="Sun H."/>
            <person name="Tritt A."/>
            <person name="Yoshinaga Y."/>
            <person name="Zwiers L.-H."/>
            <person name="Turgeon B."/>
            <person name="Goodwin S."/>
            <person name="Spatafora J."/>
            <person name="Crous P."/>
            <person name="Grigoriev I."/>
        </authorList>
    </citation>
    <scope>NUCLEOTIDE SEQUENCE</scope>
    <source>
        <strain evidence="2">CBS 269.34</strain>
    </source>
</reference>
<keyword evidence="3" id="KW-1185">Reference proteome</keyword>
<name>A0A6A6R2L7_9PEZI</name>
<evidence type="ECO:0000313" key="2">
    <source>
        <dbReference type="EMBL" id="KAF2499018.1"/>
    </source>
</evidence>